<dbReference type="InterPro" id="IPR001227">
    <property type="entry name" value="Ac_transferase_dom_sf"/>
</dbReference>
<evidence type="ECO:0000313" key="8">
    <source>
        <dbReference type="Proteomes" id="UP000004846"/>
    </source>
</evidence>
<reference evidence="7 8" key="1">
    <citation type="submission" date="2010-07" db="EMBL/GenBank/DDBJ databases">
        <authorList>
            <person name="Sid Ahmed O."/>
        </authorList>
    </citation>
    <scope>NUCLEOTIDE SEQUENCE [LARGE SCALE GENOMIC DNA]</scope>
    <source>
        <strain evidence="7 8">TX4248</strain>
    </source>
</reference>
<dbReference type="SUPFAM" id="SSF55048">
    <property type="entry name" value="Probable ACP-binding domain of malonyl-CoA ACP transacylase"/>
    <property type="match status" value="1"/>
</dbReference>
<dbReference type="NCBIfam" id="TIGR00128">
    <property type="entry name" value="fabD"/>
    <property type="match status" value="1"/>
</dbReference>
<dbReference type="Proteomes" id="UP000004846">
    <property type="component" value="Unassembled WGS sequence"/>
</dbReference>
<feature type="domain" description="Malonyl-CoA:ACP transacylase (MAT)" evidence="6">
    <location>
        <begin position="6"/>
        <end position="308"/>
    </location>
</feature>
<dbReference type="InterPro" id="IPR016035">
    <property type="entry name" value="Acyl_Trfase/lysoPLipase"/>
</dbReference>
<dbReference type="InterPro" id="IPR004410">
    <property type="entry name" value="Malonyl_CoA-ACP_transAc_FabD"/>
</dbReference>
<dbReference type="InterPro" id="IPR016036">
    <property type="entry name" value="Malonyl_transacylase_ACP-bd"/>
</dbReference>
<dbReference type="Pfam" id="PF00698">
    <property type="entry name" value="Acyl_transf_1"/>
    <property type="match status" value="1"/>
</dbReference>
<dbReference type="FunFam" id="3.30.70.250:FF:000001">
    <property type="entry name" value="Malonyl CoA-acyl carrier protein transacylase"/>
    <property type="match status" value="1"/>
</dbReference>
<evidence type="ECO:0000256" key="5">
    <source>
        <dbReference type="PIRSR" id="PIRSR000446-1"/>
    </source>
</evidence>
<comment type="caution">
    <text evidence="7">The sequence shown here is derived from an EMBL/GenBank/DDBJ whole genome shotgun (WGS) entry which is preliminary data.</text>
</comment>
<evidence type="ECO:0000256" key="3">
    <source>
        <dbReference type="ARBA" id="ARBA00048462"/>
    </source>
</evidence>
<sequence>MKTAILFSGQGAQYQGMGEELYHQEAIVRETFDEASHILGYEMAELCFTENERLNETEYTQPAILTVSVAFYRLLQQKGLTPDVVAGLSLGEYSALVASGALRFSEAVALVQKRGQYMTEAAPQGTGKMVAVMNAEREVIEKACQEASAFGIVAPANYNTPQQIVIGGEVAAVDQAMTLLKEAGVKRMIPLNVSGPFHTALLQPASKKLAQDLAKLNFQTMQIPVISNTTAEIMPQEAIQALLEKQVMSAVRFEDSIETMKAMNVGTMIEVGPGKTLTGFVKKIDKTIEMHRVEDVATLTETLTALTGR</sequence>
<name>A0A125W916_ENTFL</name>
<evidence type="ECO:0000259" key="6">
    <source>
        <dbReference type="SMART" id="SM00827"/>
    </source>
</evidence>
<dbReference type="SMART" id="SM00827">
    <property type="entry name" value="PKS_AT"/>
    <property type="match status" value="1"/>
</dbReference>
<dbReference type="Gene3D" id="3.30.70.250">
    <property type="entry name" value="Malonyl-CoA ACP transacylase, ACP-binding"/>
    <property type="match status" value="1"/>
</dbReference>
<protein>
    <recommendedName>
        <fullName evidence="4">Malonyl CoA-acyl carrier protein transacylase</fullName>
        <ecNumber evidence="4">2.3.1.39</ecNumber>
    </recommendedName>
</protein>
<dbReference type="PIRSF" id="PIRSF000446">
    <property type="entry name" value="Mct"/>
    <property type="match status" value="1"/>
</dbReference>
<organism evidence="7 8">
    <name type="scientific">Enterococcus faecalis TX4248</name>
    <dbReference type="NCBI Taxonomy" id="749495"/>
    <lineage>
        <taxon>Bacteria</taxon>
        <taxon>Bacillati</taxon>
        <taxon>Bacillota</taxon>
        <taxon>Bacilli</taxon>
        <taxon>Lactobacillales</taxon>
        <taxon>Enterococcaceae</taxon>
        <taxon>Enterococcus</taxon>
    </lineage>
</organism>
<feature type="active site" evidence="5">
    <location>
        <position position="89"/>
    </location>
</feature>
<keyword evidence="1 4" id="KW-0808">Transferase</keyword>
<comment type="catalytic activity">
    <reaction evidence="3 4">
        <text>holo-[ACP] + malonyl-CoA = malonyl-[ACP] + CoA</text>
        <dbReference type="Rhea" id="RHEA:41792"/>
        <dbReference type="Rhea" id="RHEA-COMP:9623"/>
        <dbReference type="Rhea" id="RHEA-COMP:9685"/>
        <dbReference type="ChEBI" id="CHEBI:57287"/>
        <dbReference type="ChEBI" id="CHEBI:57384"/>
        <dbReference type="ChEBI" id="CHEBI:64479"/>
        <dbReference type="ChEBI" id="CHEBI:78449"/>
        <dbReference type="EC" id="2.3.1.39"/>
    </reaction>
</comment>
<dbReference type="GO" id="GO:0005829">
    <property type="term" value="C:cytosol"/>
    <property type="evidence" value="ECO:0007669"/>
    <property type="project" value="TreeGrafter"/>
</dbReference>
<comment type="similarity">
    <text evidence="4">Belongs to the fabD family.</text>
</comment>
<dbReference type="InterPro" id="IPR024925">
    <property type="entry name" value="Malonyl_CoA-ACP_transAc"/>
</dbReference>
<dbReference type="EC" id="2.3.1.39" evidence="4"/>
<dbReference type="InterPro" id="IPR050858">
    <property type="entry name" value="Mal-CoA-ACP_Trans/PKS_FabD"/>
</dbReference>
<dbReference type="InterPro" id="IPR014043">
    <property type="entry name" value="Acyl_transferase_dom"/>
</dbReference>
<dbReference type="PANTHER" id="PTHR42681:SF1">
    <property type="entry name" value="MALONYL-COA-ACYL CARRIER PROTEIN TRANSACYLASE, MITOCHONDRIAL"/>
    <property type="match status" value="1"/>
</dbReference>
<dbReference type="GO" id="GO:0006633">
    <property type="term" value="P:fatty acid biosynthetic process"/>
    <property type="evidence" value="ECO:0007669"/>
    <property type="project" value="TreeGrafter"/>
</dbReference>
<accession>A0A125W916</accession>
<dbReference type="RefSeq" id="WP_002356280.1">
    <property type="nucleotide sequence ID" value="NZ_GL454418.1"/>
</dbReference>
<dbReference type="HOGENOM" id="CLU_030558_0_1_9"/>
<dbReference type="EMBL" id="AEBR01000012">
    <property type="protein sequence ID" value="EFM83869.1"/>
    <property type="molecule type" value="Genomic_DNA"/>
</dbReference>
<evidence type="ECO:0000256" key="1">
    <source>
        <dbReference type="ARBA" id="ARBA00022679"/>
    </source>
</evidence>
<evidence type="ECO:0000313" key="7">
    <source>
        <dbReference type="EMBL" id="EFM83869.1"/>
    </source>
</evidence>
<dbReference type="Gene3D" id="3.40.366.10">
    <property type="entry name" value="Malonyl-Coenzyme A Acyl Carrier Protein, domain 2"/>
    <property type="match status" value="1"/>
</dbReference>
<dbReference type="PANTHER" id="PTHR42681">
    <property type="entry name" value="MALONYL-COA-ACYL CARRIER PROTEIN TRANSACYLASE, MITOCHONDRIAL"/>
    <property type="match status" value="1"/>
</dbReference>
<gene>
    <name evidence="7" type="primary">fabD</name>
    <name evidence="7" type="ORF">HMPREF9498_00449</name>
</gene>
<evidence type="ECO:0000256" key="2">
    <source>
        <dbReference type="ARBA" id="ARBA00023315"/>
    </source>
</evidence>
<dbReference type="SUPFAM" id="SSF52151">
    <property type="entry name" value="FabD/lysophospholipase-like"/>
    <property type="match status" value="1"/>
</dbReference>
<dbReference type="GO" id="GO:0004314">
    <property type="term" value="F:[acyl-carrier-protein] S-malonyltransferase activity"/>
    <property type="evidence" value="ECO:0007669"/>
    <property type="project" value="UniProtKB-EC"/>
</dbReference>
<feature type="active site" evidence="5">
    <location>
        <position position="198"/>
    </location>
</feature>
<dbReference type="AlphaFoldDB" id="A0A125W916"/>
<keyword evidence="2 4" id="KW-0012">Acyltransferase</keyword>
<proteinExistence type="inferred from homology"/>
<evidence type="ECO:0000256" key="4">
    <source>
        <dbReference type="PIRNR" id="PIRNR000446"/>
    </source>
</evidence>